<dbReference type="RefSeq" id="WP_205103814.1">
    <property type="nucleotide sequence ID" value="NZ_JACJJG010000015.1"/>
</dbReference>
<evidence type="ECO:0000313" key="3">
    <source>
        <dbReference type="Proteomes" id="UP000706891"/>
    </source>
</evidence>
<evidence type="ECO:0000259" key="1">
    <source>
        <dbReference type="Pfam" id="PF10988"/>
    </source>
</evidence>
<sequence>MRKTLLTTVAFIMLTACNTERKNNTATAGNNETTAEATVNENSADRQFEKIEVDGNYDIYYTQGDANSVRFEGNDPNAKTEYKGKTLRIYHDGKGGAYRDDDSDNVDVYITSPRLSGITLRGAGDFGSDGSITTDRMDIDIDGSGDVKIRSLTCNVLTADVSASGDIDIDNINAKELSAITTGSGDIDLQNANIEKAQCTVKSSGDIDIDGHVGQCDRHVSGSGVVDINP</sequence>
<accession>A0A938WS62</accession>
<feature type="domain" description="Putative auto-transporter adhesin head GIN" evidence="1">
    <location>
        <begin position="47"/>
        <end position="227"/>
    </location>
</feature>
<gene>
    <name evidence="2" type="ORF">H6A34_04745</name>
</gene>
<dbReference type="Gene3D" id="2.160.20.120">
    <property type="match status" value="1"/>
</dbReference>
<organism evidence="2 3">
    <name type="scientific">Marseilla massiliensis</name>
    <dbReference type="NCBI Taxonomy" id="1841864"/>
    <lineage>
        <taxon>Bacteria</taxon>
        <taxon>Pseudomonadati</taxon>
        <taxon>Bacteroidota</taxon>
        <taxon>Bacteroidia</taxon>
        <taxon>Bacteroidales</taxon>
        <taxon>Prevotellaceae</taxon>
        <taxon>Marseilla</taxon>
    </lineage>
</organism>
<protein>
    <submittedName>
        <fullName evidence="2">DUF2807 domain-containing protein</fullName>
    </submittedName>
</protein>
<dbReference type="InterPro" id="IPR021255">
    <property type="entry name" value="DUF2807"/>
</dbReference>
<dbReference type="PROSITE" id="PS51257">
    <property type="entry name" value="PROKAR_LIPOPROTEIN"/>
    <property type="match status" value="1"/>
</dbReference>
<evidence type="ECO:0000313" key="2">
    <source>
        <dbReference type="EMBL" id="MBM6673184.1"/>
    </source>
</evidence>
<reference evidence="2" key="1">
    <citation type="submission" date="2020-08" db="EMBL/GenBank/DDBJ databases">
        <authorList>
            <person name="Cejkova D."/>
            <person name="Kubasova T."/>
            <person name="Jahodarova E."/>
            <person name="Rychlik I."/>
        </authorList>
    </citation>
    <scope>NUCLEOTIDE SEQUENCE</scope>
    <source>
        <strain evidence="2">An824</strain>
    </source>
</reference>
<dbReference type="Pfam" id="PF10988">
    <property type="entry name" value="DUF2807"/>
    <property type="match status" value="1"/>
</dbReference>
<proteinExistence type="predicted"/>
<comment type="caution">
    <text evidence="2">The sequence shown here is derived from an EMBL/GenBank/DDBJ whole genome shotgun (WGS) entry which is preliminary data.</text>
</comment>
<dbReference type="Proteomes" id="UP000706891">
    <property type="component" value="Unassembled WGS sequence"/>
</dbReference>
<reference evidence="2" key="2">
    <citation type="journal article" date="2021" name="Sci. Rep.">
        <title>The distribution of antibiotic resistance genes in chicken gut microbiota commensals.</title>
        <authorList>
            <person name="Juricova H."/>
            <person name="Matiasovicova J."/>
            <person name="Kubasova T."/>
            <person name="Cejkova D."/>
            <person name="Rychlik I."/>
        </authorList>
    </citation>
    <scope>NUCLEOTIDE SEQUENCE</scope>
    <source>
        <strain evidence="2">An824</strain>
    </source>
</reference>
<dbReference type="AlphaFoldDB" id="A0A938WS62"/>
<keyword evidence="3" id="KW-1185">Reference proteome</keyword>
<name>A0A938WS62_9BACT</name>
<dbReference type="EMBL" id="JACJJG010000015">
    <property type="protein sequence ID" value="MBM6673184.1"/>
    <property type="molecule type" value="Genomic_DNA"/>
</dbReference>